<evidence type="ECO:0000313" key="4">
    <source>
        <dbReference type="Proteomes" id="UP000664382"/>
    </source>
</evidence>
<dbReference type="EMBL" id="JAGDYM010000014">
    <property type="protein sequence ID" value="MBO1902734.1"/>
    <property type="molecule type" value="Genomic_DNA"/>
</dbReference>
<name>A0A939MTK1_9MICO</name>
<dbReference type="InterPro" id="IPR029058">
    <property type="entry name" value="AB_hydrolase_fold"/>
</dbReference>
<keyword evidence="1" id="KW-0175">Coiled coil</keyword>
<accession>A0A939MTK1</accession>
<reference evidence="3" key="1">
    <citation type="submission" date="2021-03" db="EMBL/GenBank/DDBJ databases">
        <title>Leucobacter chromiisoli sp. nov., isolated from chromium-containing soil of chemical plant.</title>
        <authorList>
            <person name="Xu Z."/>
        </authorList>
    </citation>
    <scope>NUCLEOTIDE SEQUENCE</scope>
    <source>
        <strain evidence="3">S27</strain>
    </source>
</reference>
<feature type="coiled-coil region" evidence="1">
    <location>
        <begin position="72"/>
        <end position="99"/>
    </location>
</feature>
<dbReference type="RefSeq" id="WP_208098497.1">
    <property type="nucleotide sequence ID" value="NZ_JAGDYM010000014.1"/>
</dbReference>
<protein>
    <submittedName>
        <fullName evidence="3">Uncharacterized protein</fullName>
    </submittedName>
</protein>
<gene>
    <name evidence="3" type="ORF">J4H92_12340</name>
</gene>
<keyword evidence="2" id="KW-0472">Membrane</keyword>
<dbReference type="Gene3D" id="3.40.50.1820">
    <property type="entry name" value="alpha/beta hydrolase"/>
    <property type="match status" value="1"/>
</dbReference>
<feature type="coiled-coil region" evidence="1">
    <location>
        <begin position="127"/>
        <end position="168"/>
    </location>
</feature>
<organism evidence="3 4">
    <name type="scientific">Leucobacter weissii</name>
    <dbReference type="NCBI Taxonomy" id="1983706"/>
    <lineage>
        <taxon>Bacteria</taxon>
        <taxon>Bacillati</taxon>
        <taxon>Actinomycetota</taxon>
        <taxon>Actinomycetes</taxon>
        <taxon>Micrococcales</taxon>
        <taxon>Microbacteriaceae</taxon>
        <taxon>Leucobacter</taxon>
    </lineage>
</organism>
<keyword evidence="2" id="KW-1133">Transmembrane helix</keyword>
<keyword evidence="4" id="KW-1185">Reference proteome</keyword>
<feature type="transmembrane region" description="Helical" evidence="2">
    <location>
        <begin position="251"/>
        <end position="273"/>
    </location>
</feature>
<dbReference type="Proteomes" id="UP000664382">
    <property type="component" value="Unassembled WGS sequence"/>
</dbReference>
<evidence type="ECO:0000313" key="3">
    <source>
        <dbReference type="EMBL" id="MBO1902734.1"/>
    </source>
</evidence>
<sequence>MSVLPGNPSALVDRAAAYAASAALIDQAAEELRALVYGGAAKSLDGVSAKSRDTAGALDEAHERYAGTAYALKTYAVKLKAAQERADRADADRARLQSGSAEMTSVVAQQRGRVERLEEADAPASAIASAERQLHEASAAVRRMNEGAAAATAEIEAARRDVETAAQEAIRSIERAIADTNDGVLDHLRSFVEDVGEWLADAAEWVVDFLVENYEELQRLVATVTALLAAALILIAARAVLALVLGSLLGAIGVALAALAVTLLAVLLLSSLLSDALKPTPKVGERPLRADEMDTDAPTSLADVLGNTRQVDSLGKNGESVDETVVRITRVVGADGVARWQVTLPSTQEWLSRFTGDQGGTHDLDSNLALMLTPSLRSQYERAVLEAMRQAGVGKNDPVMLIGFSQGGIMAGTLAAYNSDCNWSAVVVSGAPIDHLPIPSSTHVVSMQHHGDPVPRLDTLVTAGLDGYVRNDAGWTTIQGESPGAARGLKGIHDADYYHQTLSQNLDKVPAATVSEMSEYLSGTSETHYYGWSER</sequence>
<dbReference type="AlphaFoldDB" id="A0A939MTK1"/>
<comment type="caution">
    <text evidence="3">The sequence shown here is derived from an EMBL/GenBank/DDBJ whole genome shotgun (WGS) entry which is preliminary data.</text>
</comment>
<evidence type="ECO:0000256" key="1">
    <source>
        <dbReference type="SAM" id="Coils"/>
    </source>
</evidence>
<feature type="transmembrane region" description="Helical" evidence="2">
    <location>
        <begin position="220"/>
        <end position="245"/>
    </location>
</feature>
<keyword evidence="2" id="KW-0812">Transmembrane</keyword>
<dbReference type="SUPFAM" id="SSF53474">
    <property type="entry name" value="alpha/beta-Hydrolases"/>
    <property type="match status" value="1"/>
</dbReference>
<evidence type="ECO:0000256" key="2">
    <source>
        <dbReference type="SAM" id="Phobius"/>
    </source>
</evidence>
<proteinExistence type="predicted"/>